<organism evidence="3 4">
    <name type="scientific">Alteraurantiacibacter aestuarii</name>
    <dbReference type="NCBI Taxonomy" id="650004"/>
    <lineage>
        <taxon>Bacteria</taxon>
        <taxon>Pseudomonadati</taxon>
        <taxon>Pseudomonadota</taxon>
        <taxon>Alphaproteobacteria</taxon>
        <taxon>Sphingomonadales</taxon>
        <taxon>Erythrobacteraceae</taxon>
        <taxon>Alteraurantiacibacter</taxon>
    </lineage>
</organism>
<evidence type="ECO:0000313" key="3">
    <source>
        <dbReference type="EMBL" id="MXO89019.1"/>
    </source>
</evidence>
<sequence length="97" mass="11193">MGNLALLIPIMGMSIPLFAIWMKHREKVEQMRMSATAENTAERAAQYASHVQELEQRVRVLERIVTDQGYDTARQIEALRDNRQVENRRLQAENAAI</sequence>
<evidence type="ECO:0000256" key="2">
    <source>
        <dbReference type="SAM" id="Phobius"/>
    </source>
</evidence>
<reference evidence="3 4" key="1">
    <citation type="submission" date="2019-12" db="EMBL/GenBank/DDBJ databases">
        <title>Genomic-based taxomic classification of the family Erythrobacteraceae.</title>
        <authorList>
            <person name="Xu L."/>
        </authorList>
    </citation>
    <scope>NUCLEOTIDE SEQUENCE [LARGE SCALE GENOMIC DNA]</scope>
    <source>
        <strain evidence="3 4">JCM 16339</strain>
    </source>
</reference>
<keyword evidence="2" id="KW-1133">Transmembrane helix</keyword>
<feature type="coiled-coil region" evidence="1">
    <location>
        <begin position="37"/>
        <end position="96"/>
    </location>
</feature>
<gene>
    <name evidence="3" type="ORF">GRI32_09735</name>
</gene>
<evidence type="ECO:0000313" key="4">
    <source>
        <dbReference type="Proteomes" id="UP000435243"/>
    </source>
</evidence>
<feature type="transmembrane region" description="Helical" evidence="2">
    <location>
        <begin position="6"/>
        <end position="22"/>
    </location>
</feature>
<name>A0A844ZTX7_9SPHN</name>
<dbReference type="RefSeq" id="WP_160591688.1">
    <property type="nucleotide sequence ID" value="NZ_BAAAFP010000003.1"/>
</dbReference>
<evidence type="ECO:0008006" key="5">
    <source>
        <dbReference type="Google" id="ProtNLM"/>
    </source>
</evidence>
<accession>A0A844ZTX7</accession>
<dbReference type="OrthoDB" id="7428745at2"/>
<evidence type="ECO:0000256" key="1">
    <source>
        <dbReference type="SAM" id="Coils"/>
    </source>
</evidence>
<keyword evidence="2" id="KW-0812">Transmembrane</keyword>
<protein>
    <recommendedName>
        <fullName evidence="5">Phage shock protein B</fullName>
    </recommendedName>
</protein>
<proteinExistence type="predicted"/>
<keyword evidence="1" id="KW-0175">Coiled coil</keyword>
<dbReference type="Proteomes" id="UP000435243">
    <property type="component" value="Unassembled WGS sequence"/>
</dbReference>
<dbReference type="EMBL" id="WTYY01000004">
    <property type="protein sequence ID" value="MXO89019.1"/>
    <property type="molecule type" value="Genomic_DNA"/>
</dbReference>
<keyword evidence="2" id="KW-0472">Membrane</keyword>
<keyword evidence="4" id="KW-1185">Reference proteome</keyword>
<dbReference type="AlphaFoldDB" id="A0A844ZTX7"/>
<comment type="caution">
    <text evidence="3">The sequence shown here is derived from an EMBL/GenBank/DDBJ whole genome shotgun (WGS) entry which is preliminary data.</text>
</comment>